<dbReference type="AlphaFoldDB" id="A0A081NHJ0"/>
<gene>
    <name evidence="8" type="ORF">GZ78_09780</name>
</gene>
<keyword evidence="5 7" id="KW-1133">Transmembrane helix</keyword>
<dbReference type="InterPro" id="IPR051907">
    <property type="entry name" value="DoxX-like_oxidoreductase"/>
</dbReference>
<dbReference type="Pfam" id="PF07681">
    <property type="entry name" value="DoxX"/>
    <property type="match status" value="1"/>
</dbReference>
<evidence type="ECO:0000313" key="8">
    <source>
        <dbReference type="EMBL" id="KEQ17913.1"/>
    </source>
</evidence>
<keyword evidence="6 7" id="KW-0472">Membrane</keyword>
<dbReference type="PANTHER" id="PTHR33452">
    <property type="entry name" value="OXIDOREDUCTASE CATD-RELATED"/>
    <property type="match status" value="1"/>
</dbReference>
<organism evidence="8 9">
    <name type="scientific">Endozoicomonas numazuensis</name>
    <dbReference type="NCBI Taxonomy" id="1137799"/>
    <lineage>
        <taxon>Bacteria</taxon>
        <taxon>Pseudomonadati</taxon>
        <taxon>Pseudomonadota</taxon>
        <taxon>Gammaproteobacteria</taxon>
        <taxon>Oceanospirillales</taxon>
        <taxon>Endozoicomonadaceae</taxon>
        <taxon>Endozoicomonas</taxon>
    </lineage>
</organism>
<protein>
    <submittedName>
        <fullName evidence="8">AraC family transcriptional regulator</fullName>
    </submittedName>
</protein>
<sequence>MIQRFMQIYDNFFEKLRRADFVALLLIRLYLIPVIYTGAHSKVVGFSTTVEWFGASIADGGLNLPFPTLLAFLATSTEVVGLICIALGLFTRLLSIPLMFMMSAASLLVHLPNGWLVLASKSMESSQRLSGFMTWLAQNFPERFNYVTELGDPVMLNNGIEFAATYFIMFLALFFYGGGRYVSADYWLKKKFSGKNGNML</sequence>
<dbReference type="RefSeq" id="WP_034834866.1">
    <property type="nucleotide sequence ID" value="NZ_JOKH01000002.1"/>
</dbReference>
<evidence type="ECO:0000256" key="6">
    <source>
        <dbReference type="ARBA" id="ARBA00023136"/>
    </source>
</evidence>
<keyword evidence="9" id="KW-1185">Reference proteome</keyword>
<evidence type="ECO:0000256" key="7">
    <source>
        <dbReference type="SAM" id="Phobius"/>
    </source>
</evidence>
<dbReference type="GO" id="GO:0005886">
    <property type="term" value="C:plasma membrane"/>
    <property type="evidence" value="ECO:0007669"/>
    <property type="project" value="UniProtKB-SubCell"/>
</dbReference>
<feature type="transmembrane region" description="Helical" evidence="7">
    <location>
        <begin position="21"/>
        <end position="39"/>
    </location>
</feature>
<dbReference type="OrthoDB" id="346004at2"/>
<comment type="similarity">
    <text evidence="2">Belongs to the DoxX family.</text>
</comment>
<dbReference type="EMBL" id="JOKH01000002">
    <property type="protein sequence ID" value="KEQ17913.1"/>
    <property type="molecule type" value="Genomic_DNA"/>
</dbReference>
<dbReference type="PANTHER" id="PTHR33452:SF19">
    <property type="entry name" value="DOXX FAMILY PROTEIN"/>
    <property type="match status" value="1"/>
</dbReference>
<feature type="transmembrane region" description="Helical" evidence="7">
    <location>
        <begin position="163"/>
        <end position="182"/>
    </location>
</feature>
<comment type="caution">
    <text evidence="8">The sequence shown here is derived from an EMBL/GenBank/DDBJ whole genome shotgun (WGS) entry which is preliminary data.</text>
</comment>
<keyword evidence="3" id="KW-1003">Cell membrane</keyword>
<reference evidence="8 9" key="1">
    <citation type="submission" date="2014-06" db="EMBL/GenBank/DDBJ databases">
        <title>Whole Genome Sequences of Three Symbiotic Endozoicomonas Bacteria.</title>
        <authorList>
            <person name="Neave M.J."/>
            <person name="Apprill A."/>
            <person name="Voolstra C.R."/>
        </authorList>
    </citation>
    <scope>NUCLEOTIDE SEQUENCE [LARGE SCALE GENOMIC DNA]</scope>
    <source>
        <strain evidence="8 9">DSM 25634</strain>
    </source>
</reference>
<dbReference type="Proteomes" id="UP000028073">
    <property type="component" value="Unassembled WGS sequence"/>
</dbReference>
<feature type="transmembrane region" description="Helical" evidence="7">
    <location>
        <begin position="98"/>
        <end position="118"/>
    </location>
</feature>
<dbReference type="eggNOG" id="COG2259">
    <property type="taxonomic scope" value="Bacteria"/>
</dbReference>
<evidence type="ECO:0000256" key="3">
    <source>
        <dbReference type="ARBA" id="ARBA00022475"/>
    </source>
</evidence>
<name>A0A081NHJ0_9GAMM</name>
<accession>A0A081NHJ0</accession>
<evidence type="ECO:0000313" key="9">
    <source>
        <dbReference type="Proteomes" id="UP000028073"/>
    </source>
</evidence>
<evidence type="ECO:0000256" key="4">
    <source>
        <dbReference type="ARBA" id="ARBA00022692"/>
    </source>
</evidence>
<evidence type="ECO:0000256" key="2">
    <source>
        <dbReference type="ARBA" id="ARBA00006679"/>
    </source>
</evidence>
<evidence type="ECO:0000256" key="5">
    <source>
        <dbReference type="ARBA" id="ARBA00022989"/>
    </source>
</evidence>
<keyword evidence="4 7" id="KW-0812">Transmembrane</keyword>
<comment type="subcellular location">
    <subcellularLocation>
        <location evidence="1">Cell membrane</location>
        <topology evidence="1">Multi-pass membrane protein</topology>
    </subcellularLocation>
</comment>
<evidence type="ECO:0000256" key="1">
    <source>
        <dbReference type="ARBA" id="ARBA00004651"/>
    </source>
</evidence>
<proteinExistence type="inferred from homology"/>
<dbReference type="STRING" id="1137799.GZ78_09780"/>
<dbReference type="InterPro" id="IPR032808">
    <property type="entry name" value="DoxX"/>
</dbReference>
<feature type="transmembrane region" description="Helical" evidence="7">
    <location>
        <begin position="69"/>
        <end position="91"/>
    </location>
</feature>